<evidence type="ECO:0000256" key="10">
    <source>
        <dbReference type="ARBA" id="ARBA00023304"/>
    </source>
</evidence>
<keyword evidence="3 15" id="KW-0028">Amino-acid biosynthesis</keyword>
<dbReference type="HAMAP" id="MF_00012">
    <property type="entry name" value="IlvD"/>
    <property type="match status" value="1"/>
</dbReference>
<dbReference type="GO" id="GO:0009097">
    <property type="term" value="P:isoleucine biosynthetic process"/>
    <property type="evidence" value="ECO:0007669"/>
    <property type="project" value="UniProtKB-UniRule"/>
</dbReference>
<comment type="similarity">
    <text evidence="2 15">Belongs to the IlvD/Edd family.</text>
</comment>
<sequence length="562" mass="60457">MKTHDPEKTYLRALYKAVGFSDRDLKKPLIAVANSWSELNPGHVHLRETAERVKEGIWEAGGMPAEFNTIGPCDGIAQGRGMHYVLPSRDIIAASVELMASAHQVEGLVLIGSCDKIVPGMLMAALRLDVPCLFFTGGIMLPRGDMVTCDIKEAIGAFASGKLTRKEFEEIESNTCASVGVCNMMGTASTMCCLLEVLGLALPNTATIAAVDPARSRLAREAGRRIVKLVRKNVRPSGILTRASFENAIRVLLAFGGSTNALLHLPAIAAELGIDLPLDEFDKLSRSTPLLCKFKPASPFNLLDFHEAGGVPALMRELAPLLHLDQMTVSGKTLRQIARSAQVRSREVIAPFDKPLAKEGGIAVLRGNFAPEGAVVKTSGVSPNMMVHKGPAVVFDSEEAVRKHLMRRKVRPGSVLVIRYEGPRGGPGMREMSLPAAMLVGMGLGDSVAMVTDGRYSGATRGPCIGHVCPEAAVGGPIAIVRDDDIIEIDIPKRRLNIALTKSEISKRLNGWRPPAPKIDKGFLEIYQNIVGSASSGARLLGGLSIQNPKSKIQNRPRRRSK</sequence>
<dbReference type="Pfam" id="PF00920">
    <property type="entry name" value="ILVD_EDD_N"/>
    <property type="match status" value="1"/>
</dbReference>
<keyword evidence="7 15" id="KW-0408">Iron</keyword>
<evidence type="ECO:0000256" key="6">
    <source>
        <dbReference type="ARBA" id="ARBA00022842"/>
    </source>
</evidence>
<proteinExistence type="inferred from homology"/>
<protein>
    <recommendedName>
        <fullName evidence="14 15">Dihydroxy-acid dehydratase</fullName>
        <shortName evidence="15">DAD</shortName>
        <ecNumber evidence="14 15">4.2.1.9</ecNumber>
    </recommendedName>
</protein>
<keyword evidence="4 15" id="KW-0001">2Fe-2S</keyword>
<dbReference type="InterPro" id="IPR042096">
    <property type="entry name" value="Dihydro-acid_dehy_C"/>
</dbReference>
<feature type="modified residue" description="N6-carboxylysine" evidence="15">
    <location>
        <position position="116"/>
    </location>
</feature>
<accession>A0A419ETG8</accession>
<evidence type="ECO:0000256" key="15">
    <source>
        <dbReference type="HAMAP-Rule" id="MF_00012"/>
    </source>
</evidence>
<comment type="catalytic activity">
    <reaction evidence="15">
        <text>(2R,3R)-2,3-dihydroxy-3-methylpentanoate = (S)-3-methyl-2-oxopentanoate + H2O</text>
        <dbReference type="Rhea" id="RHEA:27694"/>
        <dbReference type="ChEBI" id="CHEBI:15377"/>
        <dbReference type="ChEBI" id="CHEBI:35146"/>
        <dbReference type="ChEBI" id="CHEBI:49258"/>
        <dbReference type="EC" id="4.2.1.9"/>
    </reaction>
</comment>
<dbReference type="EC" id="4.2.1.9" evidence="14 15"/>
<evidence type="ECO:0000256" key="13">
    <source>
        <dbReference type="ARBA" id="ARBA00029437"/>
    </source>
</evidence>
<evidence type="ECO:0000256" key="7">
    <source>
        <dbReference type="ARBA" id="ARBA00023004"/>
    </source>
</evidence>
<dbReference type="SUPFAM" id="SSF143975">
    <property type="entry name" value="IlvD/EDD N-terminal domain-like"/>
    <property type="match status" value="1"/>
</dbReference>
<feature type="binding site" evidence="15">
    <location>
        <position position="115"/>
    </location>
    <ligand>
        <name>Mg(2+)</name>
        <dbReference type="ChEBI" id="CHEBI:18420"/>
    </ligand>
</feature>
<evidence type="ECO:0000256" key="8">
    <source>
        <dbReference type="ARBA" id="ARBA00023014"/>
    </source>
</evidence>
<dbReference type="GO" id="GO:0051537">
    <property type="term" value="F:2 iron, 2 sulfur cluster binding"/>
    <property type="evidence" value="ECO:0007669"/>
    <property type="project" value="UniProtKB-UniRule"/>
</dbReference>
<feature type="binding site" evidence="15">
    <location>
        <position position="74"/>
    </location>
    <ligand>
        <name>Mg(2+)</name>
        <dbReference type="ChEBI" id="CHEBI:18420"/>
    </ligand>
</feature>
<dbReference type="GO" id="GO:0009099">
    <property type="term" value="P:L-valine biosynthetic process"/>
    <property type="evidence" value="ECO:0007669"/>
    <property type="project" value="UniProtKB-UniRule"/>
</dbReference>
<evidence type="ECO:0000256" key="11">
    <source>
        <dbReference type="ARBA" id="ARBA00029304"/>
    </source>
</evidence>
<evidence type="ECO:0000259" key="16">
    <source>
        <dbReference type="Pfam" id="PF00920"/>
    </source>
</evidence>
<keyword evidence="6 15" id="KW-0460">Magnesium</keyword>
<dbReference type="InterPro" id="IPR000581">
    <property type="entry name" value="ILV_EDD_N"/>
</dbReference>
<evidence type="ECO:0000313" key="19">
    <source>
        <dbReference type="Proteomes" id="UP000285961"/>
    </source>
</evidence>
<comment type="cofactor">
    <cofactor evidence="15">
        <name>[2Fe-2S] cluster</name>
        <dbReference type="ChEBI" id="CHEBI:190135"/>
    </cofactor>
    <text evidence="15">Binds 1 [2Fe-2S] cluster per subunit. This cluster acts as a Lewis acid cofactor.</text>
</comment>
<feature type="active site" description="Proton acceptor" evidence="15">
    <location>
        <position position="457"/>
    </location>
</feature>
<evidence type="ECO:0000313" key="18">
    <source>
        <dbReference type="EMBL" id="RJP67111.1"/>
    </source>
</evidence>
<evidence type="ECO:0000256" key="1">
    <source>
        <dbReference type="ARBA" id="ARBA00001946"/>
    </source>
</evidence>
<evidence type="ECO:0000259" key="17">
    <source>
        <dbReference type="Pfam" id="PF24877"/>
    </source>
</evidence>
<dbReference type="AlphaFoldDB" id="A0A419ETG8"/>
<evidence type="ECO:0000256" key="9">
    <source>
        <dbReference type="ARBA" id="ARBA00023239"/>
    </source>
</evidence>
<comment type="caution">
    <text evidence="15">Lacks conserved residue(s) required for the propagation of feature annotation.</text>
</comment>
<keyword evidence="5 15" id="KW-0479">Metal-binding</keyword>
<dbReference type="Pfam" id="PF24877">
    <property type="entry name" value="ILV_EDD_C"/>
    <property type="match status" value="1"/>
</dbReference>
<gene>
    <name evidence="15 18" type="primary">ilvD</name>
    <name evidence="18" type="ORF">C4532_15085</name>
</gene>
<dbReference type="PANTHER" id="PTHR43661">
    <property type="entry name" value="D-XYLONATE DEHYDRATASE"/>
    <property type="match status" value="1"/>
</dbReference>
<dbReference type="InterPro" id="IPR020558">
    <property type="entry name" value="DiOHA_6PGluconate_deHydtase_CS"/>
</dbReference>
<evidence type="ECO:0000256" key="4">
    <source>
        <dbReference type="ARBA" id="ARBA00022714"/>
    </source>
</evidence>
<comment type="pathway">
    <text evidence="13 15">Amino-acid biosynthesis; L-isoleucine biosynthesis; L-isoleucine from 2-oxobutanoate: step 3/4.</text>
</comment>
<dbReference type="FunFam" id="3.50.30.80:FF:000001">
    <property type="entry name" value="Dihydroxy-acid dehydratase"/>
    <property type="match status" value="1"/>
</dbReference>
<dbReference type="GO" id="GO:0004160">
    <property type="term" value="F:dihydroxy-acid dehydratase activity"/>
    <property type="evidence" value="ECO:0007669"/>
    <property type="project" value="UniProtKB-UniRule"/>
</dbReference>
<evidence type="ECO:0000256" key="2">
    <source>
        <dbReference type="ARBA" id="ARBA00006486"/>
    </source>
</evidence>
<dbReference type="NCBIfam" id="NF002068">
    <property type="entry name" value="PRK00911.1"/>
    <property type="match status" value="1"/>
</dbReference>
<feature type="domain" description="Dihydroxy-acid/6-phosphogluconate dehydratase N-terminal" evidence="16">
    <location>
        <begin position="27"/>
        <end position="336"/>
    </location>
</feature>
<dbReference type="UniPathway" id="UPA00047">
    <property type="reaction ID" value="UER00057"/>
</dbReference>
<dbReference type="GO" id="GO:0005829">
    <property type="term" value="C:cytosol"/>
    <property type="evidence" value="ECO:0007669"/>
    <property type="project" value="TreeGrafter"/>
</dbReference>
<comment type="catalytic activity">
    <reaction evidence="11">
        <text>(2R)-2,3-dihydroxy-3-methylbutanoate = 3-methyl-2-oxobutanoate + H2O</text>
        <dbReference type="Rhea" id="RHEA:24809"/>
        <dbReference type="ChEBI" id="CHEBI:11851"/>
        <dbReference type="ChEBI" id="CHEBI:15377"/>
        <dbReference type="ChEBI" id="CHEBI:49072"/>
        <dbReference type="EC" id="4.2.1.9"/>
    </reaction>
    <physiologicalReaction direction="left-to-right" evidence="11">
        <dbReference type="Rhea" id="RHEA:24810"/>
    </physiologicalReaction>
</comment>
<dbReference type="Proteomes" id="UP000285961">
    <property type="component" value="Unassembled WGS sequence"/>
</dbReference>
<evidence type="ECO:0000256" key="3">
    <source>
        <dbReference type="ARBA" id="ARBA00022605"/>
    </source>
</evidence>
<dbReference type="Gene3D" id="3.50.30.80">
    <property type="entry name" value="IlvD/EDD C-terminal domain-like"/>
    <property type="match status" value="1"/>
</dbReference>
<feature type="domain" description="Dihydroxy-acid/6-phosphogluconate dehydratase C-terminal" evidence="17">
    <location>
        <begin position="347"/>
        <end position="538"/>
    </location>
</feature>
<keyword evidence="10 15" id="KW-0100">Branched-chain amino acid biosynthesis</keyword>
<dbReference type="UniPathway" id="UPA00049">
    <property type="reaction ID" value="UER00061"/>
</dbReference>
<comment type="caution">
    <text evidence="18">The sequence shown here is derived from an EMBL/GenBank/DDBJ whole genome shotgun (WGS) entry which is preliminary data.</text>
</comment>
<evidence type="ECO:0000256" key="5">
    <source>
        <dbReference type="ARBA" id="ARBA00022723"/>
    </source>
</evidence>
<keyword evidence="8 15" id="KW-0411">Iron-sulfur</keyword>
<dbReference type="PROSITE" id="PS00887">
    <property type="entry name" value="ILVD_EDD_2"/>
    <property type="match status" value="1"/>
</dbReference>
<comment type="subunit">
    <text evidence="15">Homodimer.</text>
</comment>
<dbReference type="InterPro" id="IPR037237">
    <property type="entry name" value="IlvD/EDD_N"/>
</dbReference>
<comment type="function">
    <text evidence="15">Functions in the biosynthesis of branched-chain amino acids. Catalyzes the dehydration of (2R,3R)-2,3-dihydroxy-3-methylpentanoate (2,3-dihydroxy-3-methylvalerate) into 2-oxo-3-methylpentanoate (2-oxo-3-methylvalerate) and of (2R)-2,3-dihydroxy-3-methylbutanoate (2,3-dihydroxyisovalerate) into 2-oxo-3-methylbutanoate (2-oxoisovalerate), the penultimate precursor to L-isoleucine and L-valine, respectively.</text>
</comment>
<dbReference type="GO" id="GO:0000287">
    <property type="term" value="F:magnesium ion binding"/>
    <property type="evidence" value="ECO:0007669"/>
    <property type="project" value="UniProtKB-UniRule"/>
</dbReference>
<evidence type="ECO:0000256" key="14">
    <source>
        <dbReference type="ARBA" id="ARBA00029490"/>
    </source>
</evidence>
<dbReference type="InterPro" id="IPR004404">
    <property type="entry name" value="DihydroxyA_deHydtase"/>
</dbReference>
<dbReference type="SUPFAM" id="SSF52016">
    <property type="entry name" value="LeuD/IlvD-like"/>
    <property type="match status" value="1"/>
</dbReference>
<dbReference type="PROSITE" id="PS00886">
    <property type="entry name" value="ILVD_EDD_1"/>
    <property type="match status" value="1"/>
</dbReference>
<dbReference type="InterPro" id="IPR056740">
    <property type="entry name" value="ILV_EDD_C"/>
</dbReference>
<reference evidence="18 19" key="1">
    <citation type="journal article" date="2017" name="ISME J.">
        <title>Energy and carbon metabolisms in a deep terrestrial subsurface fluid microbial community.</title>
        <authorList>
            <person name="Momper L."/>
            <person name="Jungbluth S.P."/>
            <person name="Lee M.D."/>
            <person name="Amend J.P."/>
        </authorList>
    </citation>
    <scope>NUCLEOTIDE SEQUENCE [LARGE SCALE GENOMIC DNA]</scope>
    <source>
        <strain evidence="18">SURF_17</strain>
    </source>
</reference>
<dbReference type="NCBIfam" id="TIGR00110">
    <property type="entry name" value="ilvD"/>
    <property type="match status" value="1"/>
</dbReference>
<organism evidence="18 19">
    <name type="scientific">Candidatus Abyssobacteria bacterium SURF_17</name>
    <dbReference type="NCBI Taxonomy" id="2093361"/>
    <lineage>
        <taxon>Bacteria</taxon>
        <taxon>Pseudomonadati</taxon>
        <taxon>Candidatus Hydrogenedentota</taxon>
        <taxon>Candidatus Abyssobacteria</taxon>
    </lineage>
</organism>
<dbReference type="EMBL" id="QZKI01000108">
    <property type="protein sequence ID" value="RJP67111.1"/>
    <property type="molecule type" value="Genomic_DNA"/>
</dbReference>
<comment type="cofactor">
    <cofactor evidence="1 15">
        <name>Mg(2+)</name>
        <dbReference type="ChEBI" id="CHEBI:18420"/>
    </cofactor>
</comment>
<name>A0A419ETG8_9BACT</name>
<dbReference type="PANTHER" id="PTHR43661:SF3">
    <property type="entry name" value="D-XYLONATE DEHYDRATASE YAGF-RELATED"/>
    <property type="match status" value="1"/>
</dbReference>
<comment type="pathway">
    <text evidence="12 15">Amino-acid biosynthesis; L-valine biosynthesis; L-valine from pyruvate: step 3/4.</text>
</comment>
<evidence type="ECO:0000256" key="12">
    <source>
        <dbReference type="ARBA" id="ARBA00029436"/>
    </source>
</evidence>
<feature type="binding site" description="via carbamate group" evidence="15">
    <location>
        <position position="116"/>
    </location>
    <ligand>
        <name>Mg(2+)</name>
        <dbReference type="ChEBI" id="CHEBI:18420"/>
    </ligand>
</feature>
<keyword evidence="9 15" id="KW-0456">Lyase</keyword>
<feature type="binding site" evidence="15">
    <location>
        <position position="431"/>
    </location>
    <ligand>
        <name>Mg(2+)</name>
        <dbReference type="ChEBI" id="CHEBI:18420"/>
    </ligand>
</feature>